<dbReference type="Pfam" id="PF01565">
    <property type="entry name" value="FAD_binding_4"/>
    <property type="match status" value="1"/>
</dbReference>
<dbReference type="SUPFAM" id="SSF82153">
    <property type="entry name" value="FAS1 domain"/>
    <property type="match status" value="1"/>
</dbReference>
<feature type="chain" id="PRO_5042991545" description="FAS1 domain-containing protein" evidence="6">
    <location>
        <begin position="19"/>
        <end position="786"/>
    </location>
</feature>
<dbReference type="InterPro" id="IPR006094">
    <property type="entry name" value="Oxid_FAD_bind_N"/>
</dbReference>
<keyword evidence="2" id="KW-0285">Flavoprotein</keyword>
<dbReference type="Gene3D" id="3.30.465.10">
    <property type="match status" value="1"/>
</dbReference>
<feature type="domain" description="FAS1" evidence="7">
    <location>
        <begin position="532"/>
        <end position="660"/>
    </location>
</feature>
<feature type="signal peptide" evidence="6">
    <location>
        <begin position="1"/>
        <end position="18"/>
    </location>
</feature>
<dbReference type="InterPro" id="IPR050416">
    <property type="entry name" value="FAD-linked_Oxidoreductase"/>
</dbReference>
<evidence type="ECO:0000256" key="1">
    <source>
        <dbReference type="ARBA" id="ARBA00005466"/>
    </source>
</evidence>
<dbReference type="Proteomes" id="UP001310890">
    <property type="component" value="Unassembled WGS sequence"/>
</dbReference>
<evidence type="ECO:0000313" key="10">
    <source>
        <dbReference type="Proteomes" id="UP001310890"/>
    </source>
</evidence>
<feature type="compositionally biased region" description="Polar residues" evidence="5">
    <location>
        <begin position="725"/>
        <end position="741"/>
    </location>
</feature>
<dbReference type="PANTHER" id="PTHR42973">
    <property type="entry name" value="BINDING OXIDOREDUCTASE, PUTATIVE (AFU_ORTHOLOGUE AFUA_1G17690)-RELATED"/>
    <property type="match status" value="1"/>
</dbReference>
<dbReference type="GO" id="GO:0016491">
    <property type="term" value="F:oxidoreductase activity"/>
    <property type="evidence" value="ECO:0007669"/>
    <property type="project" value="UniProtKB-KW"/>
</dbReference>
<dbReference type="InterPro" id="IPR016166">
    <property type="entry name" value="FAD-bd_PCMH"/>
</dbReference>
<dbReference type="AlphaFoldDB" id="A0AAN7TG66"/>
<dbReference type="PROSITE" id="PS51387">
    <property type="entry name" value="FAD_PCMH"/>
    <property type="match status" value="1"/>
</dbReference>
<dbReference type="SMART" id="SM00554">
    <property type="entry name" value="FAS1"/>
    <property type="match status" value="1"/>
</dbReference>
<keyword evidence="4" id="KW-0560">Oxidoreductase</keyword>
<protein>
    <recommendedName>
        <fullName evidence="11">FAS1 domain-containing protein</fullName>
    </recommendedName>
</protein>
<evidence type="ECO:0000256" key="2">
    <source>
        <dbReference type="ARBA" id="ARBA00022630"/>
    </source>
</evidence>
<accession>A0AAN7TG66</accession>
<dbReference type="InterPro" id="IPR036318">
    <property type="entry name" value="FAD-bd_PCMH-like_sf"/>
</dbReference>
<comment type="caution">
    <text evidence="9">The sequence shown here is derived from an EMBL/GenBank/DDBJ whole genome shotgun (WGS) entry which is preliminary data.</text>
</comment>
<keyword evidence="3" id="KW-0274">FAD</keyword>
<feature type="region of interest" description="Disordered" evidence="5">
    <location>
        <begin position="724"/>
        <end position="752"/>
    </location>
</feature>
<reference evidence="9" key="1">
    <citation type="submission" date="2023-08" db="EMBL/GenBank/DDBJ databases">
        <title>Black Yeasts Isolated from many extreme environments.</title>
        <authorList>
            <person name="Coleine C."/>
            <person name="Stajich J.E."/>
            <person name="Selbmann L."/>
        </authorList>
    </citation>
    <scope>NUCLEOTIDE SEQUENCE</scope>
    <source>
        <strain evidence="9">CCFEE 5401</strain>
    </source>
</reference>
<dbReference type="GO" id="GO:0071949">
    <property type="term" value="F:FAD binding"/>
    <property type="evidence" value="ECO:0007669"/>
    <property type="project" value="InterPro"/>
</dbReference>
<dbReference type="InterPro" id="IPR016169">
    <property type="entry name" value="FAD-bd_PCMH_sub2"/>
</dbReference>
<organism evidence="9 10">
    <name type="scientific">Meristemomyces frigidus</name>
    <dbReference type="NCBI Taxonomy" id="1508187"/>
    <lineage>
        <taxon>Eukaryota</taxon>
        <taxon>Fungi</taxon>
        <taxon>Dikarya</taxon>
        <taxon>Ascomycota</taxon>
        <taxon>Pezizomycotina</taxon>
        <taxon>Dothideomycetes</taxon>
        <taxon>Dothideomycetidae</taxon>
        <taxon>Mycosphaerellales</taxon>
        <taxon>Teratosphaeriaceae</taxon>
        <taxon>Meristemomyces</taxon>
    </lineage>
</organism>
<dbReference type="InterPro" id="IPR036378">
    <property type="entry name" value="FAS1_dom_sf"/>
</dbReference>
<evidence type="ECO:0000256" key="4">
    <source>
        <dbReference type="ARBA" id="ARBA00023002"/>
    </source>
</evidence>
<dbReference type="PROSITE" id="PS50213">
    <property type="entry name" value="FAS1"/>
    <property type="match status" value="1"/>
</dbReference>
<evidence type="ECO:0000256" key="5">
    <source>
        <dbReference type="SAM" id="MobiDB-lite"/>
    </source>
</evidence>
<dbReference type="InterPro" id="IPR000782">
    <property type="entry name" value="FAS1_domain"/>
</dbReference>
<name>A0AAN7TG66_9PEZI</name>
<evidence type="ECO:0000256" key="3">
    <source>
        <dbReference type="ARBA" id="ARBA00022827"/>
    </source>
</evidence>
<proteinExistence type="inferred from homology"/>
<dbReference type="Pfam" id="PF02469">
    <property type="entry name" value="Fasciclin"/>
    <property type="match status" value="1"/>
</dbReference>
<dbReference type="Gene3D" id="2.30.180.10">
    <property type="entry name" value="FAS1 domain"/>
    <property type="match status" value="1"/>
</dbReference>
<keyword evidence="6" id="KW-0732">Signal</keyword>
<dbReference type="SUPFAM" id="SSF56176">
    <property type="entry name" value="FAD-binding/transporter-associated domain-like"/>
    <property type="match status" value="1"/>
</dbReference>
<comment type="similarity">
    <text evidence="1">Belongs to the oxygen-dependent FAD-linked oxidoreductase family.</text>
</comment>
<feature type="domain" description="FAD-binding PCMH-type" evidence="8">
    <location>
        <begin position="84"/>
        <end position="261"/>
    </location>
</feature>
<evidence type="ECO:0000259" key="8">
    <source>
        <dbReference type="PROSITE" id="PS51387"/>
    </source>
</evidence>
<evidence type="ECO:0000256" key="6">
    <source>
        <dbReference type="SAM" id="SignalP"/>
    </source>
</evidence>
<evidence type="ECO:0000313" key="9">
    <source>
        <dbReference type="EMBL" id="KAK5113388.1"/>
    </source>
</evidence>
<evidence type="ECO:0000259" key="7">
    <source>
        <dbReference type="PROSITE" id="PS50213"/>
    </source>
</evidence>
<dbReference type="PANTHER" id="PTHR42973:SF22">
    <property type="entry name" value="FAD-BINDING PCMH-TYPE DOMAIN-CONTAINING PROTEIN-RELATED"/>
    <property type="match status" value="1"/>
</dbReference>
<gene>
    <name evidence="9" type="ORF">LTR62_003488</name>
</gene>
<dbReference type="EMBL" id="JAVRRL010000024">
    <property type="protein sequence ID" value="KAK5113388.1"/>
    <property type="molecule type" value="Genomic_DNA"/>
</dbReference>
<evidence type="ECO:0008006" key="11">
    <source>
        <dbReference type="Google" id="ProtNLM"/>
    </source>
</evidence>
<sequence length="786" mass="82848">MLATLLLAAASAIGSTVASPVLVEGQSSSSWNPSQYSQSQARTLIQQKLTCCNALSFVFGNKISYPNTTVYDTSLASYWSLQEAEVHPSCVFKPTTTTDVSLAVFLLHVGGDLFPGHCDFAVRSGGHTPWAGAANIANGITIDMQNFKQVAVASDRQTVQIGTGNRWVNVYSVLDAMNLATSGGRVGIVGVGGLTTGGGISFFSPRYGFVCDNVVNFQVVIASGQLVDANATSNPDLWRALRGGSNNFGIVTTFTMRTFEQGKFWGGFIGFTIDTITQQFQAFQDLLGSANYDPYAALIYSVVYNVTGRNWYVASNFEYTKNQTYPPFFKEFTSLPQTFSTMRISNLTDFTLELAASNPIGFRQLFATGTYGNSAKQMAAIYSIANATVQPLNDVQGLKWSISYQPEPTVITSKAVANGGNSLGLSAASGNLFNVLLTATWDLASDDARVNAQVKSLFAQAATSAATLGVTNPYLYLNYAAPWQDPITGYGAANVGALKAASKKYDPEGVFQYQDINFDDGFIHNIGKLLLIPLSISETLITGNFTALAGAATKAGLVPTLEDLSDVTIFCPNNDAFQKIASGIANITNDHLIDISEYHVVQGSVGYSTLLSNSSLATLKGEDVKITIDNDGAVLVKAARVINAEILVANGVIHVIDEVLKPVDSNARPDESSSTAATPTSSLAMFVPFTSGIIPQTSVWSELTATTSFIAVGLVTAVPSVAGGESSSLSMTTSRGVQSAKSGGSGNTSMTTSGSVAIQTTNASGRVGLPALTAVLVMVAAYAMVL</sequence>